<reference evidence="1" key="1">
    <citation type="journal article" date="2020" name="bioRxiv">
        <title>Chromosome-level reference genome of the European wasp spider Argiope bruennichi: a resource for studies on range expansion and evolutionary adaptation.</title>
        <authorList>
            <person name="Sheffer M.M."/>
            <person name="Hoppe A."/>
            <person name="Krehenwinkel H."/>
            <person name="Uhl G."/>
            <person name="Kuss A.W."/>
            <person name="Jensen L."/>
            <person name="Jensen C."/>
            <person name="Gillespie R.G."/>
            <person name="Hoff K.J."/>
            <person name="Prost S."/>
        </authorList>
    </citation>
    <scope>NUCLEOTIDE SEQUENCE</scope>
</reference>
<gene>
    <name evidence="1" type="ORF">HNY73_004036</name>
</gene>
<organism evidence="1 2">
    <name type="scientific">Argiope bruennichi</name>
    <name type="common">Wasp spider</name>
    <name type="synonym">Aranea bruennichi</name>
    <dbReference type="NCBI Taxonomy" id="94029"/>
    <lineage>
        <taxon>Eukaryota</taxon>
        <taxon>Metazoa</taxon>
        <taxon>Ecdysozoa</taxon>
        <taxon>Arthropoda</taxon>
        <taxon>Chelicerata</taxon>
        <taxon>Arachnida</taxon>
        <taxon>Araneae</taxon>
        <taxon>Araneomorphae</taxon>
        <taxon>Entelegynae</taxon>
        <taxon>Araneoidea</taxon>
        <taxon>Araneidae</taxon>
        <taxon>Argiope</taxon>
    </lineage>
</organism>
<accession>A0A8T0FMM7</accession>
<dbReference type="EMBL" id="JABXBU010000003">
    <property type="protein sequence ID" value="KAF8792444.1"/>
    <property type="molecule type" value="Genomic_DNA"/>
</dbReference>
<proteinExistence type="predicted"/>
<name>A0A8T0FMM7_ARGBR</name>
<keyword evidence="2" id="KW-1185">Reference proteome</keyword>
<dbReference type="Proteomes" id="UP000807504">
    <property type="component" value="Unassembled WGS sequence"/>
</dbReference>
<dbReference type="AlphaFoldDB" id="A0A8T0FMM7"/>
<protein>
    <submittedName>
        <fullName evidence="1">Uncharacterized protein</fullName>
    </submittedName>
</protein>
<sequence length="101" mass="10703">MCASWAFEVGVGGVGNTCVRVGAFEVGVGGVALGKSCVDSSHLDVEGTFSRFRTEVISGGQLTCVHAVLFDKDKTSITRTVFSVPCTCYPSELMLDARKYS</sequence>
<evidence type="ECO:0000313" key="1">
    <source>
        <dbReference type="EMBL" id="KAF8792444.1"/>
    </source>
</evidence>
<evidence type="ECO:0000313" key="2">
    <source>
        <dbReference type="Proteomes" id="UP000807504"/>
    </source>
</evidence>
<comment type="caution">
    <text evidence="1">The sequence shown here is derived from an EMBL/GenBank/DDBJ whole genome shotgun (WGS) entry which is preliminary data.</text>
</comment>
<reference evidence="1" key="2">
    <citation type="submission" date="2020-06" db="EMBL/GenBank/DDBJ databases">
        <authorList>
            <person name="Sheffer M."/>
        </authorList>
    </citation>
    <scope>NUCLEOTIDE SEQUENCE</scope>
</reference>